<dbReference type="InterPro" id="IPR010090">
    <property type="entry name" value="Phage_tape_meas"/>
</dbReference>
<dbReference type="EMBL" id="JBEGDG010000010">
    <property type="protein sequence ID" value="MEQ6355917.1"/>
    <property type="molecule type" value="Genomic_DNA"/>
</dbReference>
<keyword evidence="6" id="KW-1185">Reference proteome</keyword>
<dbReference type="RefSeq" id="WP_349660428.1">
    <property type="nucleotide sequence ID" value="NZ_JBEGDG010000010.1"/>
</dbReference>
<evidence type="ECO:0000313" key="5">
    <source>
        <dbReference type="EMBL" id="MEQ6355917.1"/>
    </source>
</evidence>
<feature type="compositionally biased region" description="Low complexity" evidence="3">
    <location>
        <begin position="594"/>
        <end position="606"/>
    </location>
</feature>
<dbReference type="Pfam" id="PF10145">
    <property type="entry name" value="PhageMin_Tail"/>
    <property type="match status" value="1"/>
</dbReference>
<reference evidence="5 6" key="1">
    <citation type="submission" date="2024-06" db="EMBL/GenBank/DDBJ databases">
        <title>Lysinibacillus zambalefons sp. nov., a Novel Firmicute Isolated from the Poon Bato Zambales Hyperalkaline Spring.</title>
        <authorList>
            <person name="Aja J.A."/>
            <person name="Lazaro J.E.H."/>
            <person name="Llorin L.D."/>
            <person name="Lim K.R."/>
            <person name="Teodosio J."/>
            <person name="Dalisay D.S."/>
        </authorList>
    </citation>
    <scope>NUCLEOTIDE SEQUENCE [LARGE SCALE GENOMIC DNA]</scope>
    <source>
        <strain evidence="5 6">M3</strain>
    </source>
</reference>
<proteinExistence type="predicted"/>
<feature type="coiled-coil region" evidence="2">
    <location>
        <begin position="23"/>
        <end position="50"/>
    </location>
</feature>
<evidence type="ECO:0000256" key="1">
    <source>
        <dbReference type="ARBA" id="ARBA00022612"/>
    </source>
</evidence>
<protein>
    <submittedName>
        <fullName evidence="5">Phage tail tape measure protein</fullName>
    </submittedName>
</protein>
<name>A0ABV1MTU5_9BACI</name>
<accession>A0ABV1MTU5</accession>
<evidence type="ECO:0000256" key="2">
    <source>
        <dbReference type="SAM" id="Coils"/>
    </source>
</evidence>
<dbReference type="NCBIfam" id="TIGR01760">
    <property type="entry name" value="tape_meas_TP901"/>
    <property type="match status" value="1"/>
</dbReference>
<keyword evidence="1" id="KW-1188">Viral release from host cell</keyword>
<dbReference type="Proteomes" id="UP001478862">
    <property type="component" value="Unassembled WGS sequence"/>
</dbReference>
<dbReference type="PANTHER" id="PTHR37813:SF1">
    <property type="entry name" value="FELS-2 PROPHAGE PROTEIN"/>
    <property type="match status" value="1"/>
</dbReference>
<evidence type="ECO:0000256" key="3">
    <source>
        <dbReference type="SAM" id="MobiDB-lite"/>
    </source>
</evidence>
<organism evidence="5 6">
    <name type="scientific">Lysinibacillus zambalensis</name>
    <dbReference type="NCBI Taxonomy" id="3160866"/>
    <lineage>
        <taxon>Bacteria</taxon>
        <taxon>Bacillati</taxon>
        <taxon>Bacillota</taxon>
        <taxon>Bacilli</taxon>
        <taxon>Bacillales</taxon>
        <taxon>Bacillaceae</taxon>
        <taxon>Lysinibacillus</taxon>
    </lineage>
</organism>
<evidence type="ECO:0000313" key="6">
    <source>
        <dbReference type="Proteomes" id="UP001478862"/>
    </source>
</evidence>
<evidence type="ECO:0000259" key="4">
    <source>
        <dbReference type="Pfam" id="PF10145"/>
    </source>
</evidence>
<dbReference type="PANTHER" id="PTHR37813">
    <property type="entry name" value="FELS-2 PROPHAGE PROTEIN"/>
    <property type="match status" value="1"/>
</dbReference>
<feature type="region of interest" description="Disordered" evidence="3">
    <location>
        <begin position="584"/>
        <end position="634"/>
    </location>
</feature>
<sequence>MAKTFDMTLEINGKVGSSFNNVFSKATTNLGDLKNRAREAQRELDRLGRDFRSGKIHQSQYAESTARLSRELKQLEGSQRRVTALKSTFSKGMNTAKTAAGVGAIGTAATAAGVAMSSLNTAGDFQAQMAKVGAKTEATKAEMQALNNEALRLGASSSLSSSQVAIAMDELAAKGMDANKIIAAMPGLIAATEASGEDLALVSNVVTSAINAYGMEASEASRVADVMAMSANKTAAGVGDLGYSFKYAAPVANTLGISLEELAAATGMLVDKGLAGEQAGTALRMSLVRLSSPPAEAEKALKKLNITAVDSNGKFKSLAQLSADWEKATAKLSDTQKVQYASTIFGTEAATAMLSLFESGPKKLNDMTTALENSGGAAAKAAAIMKDNYAGSKEQMLGALESAQIAFATPALDVLKDTFDGVASMIEKNMGGIENAGKATAKVLRDITAPFSTKKPIKPKIEPNMDPTDAQKMITQYNKDLQKYEMFNDMGFGEKIEYMLDTATQKAEAWLGGSGGEAMGRIFTQLGTIAGKAWIAGLTGATTGAVSSALEGNLSGALGLGAAAWMMGGGTLLKGAVGAGRWAMEKRGKKRSNKGSSNDQDSSSASVEPTESKKKKGKKQGTNKGAAKGGSGGKKSIFSSIWDTGKNAVKGGGKALSSAGKWIGKGVAPLGVAMGISDIFRSSDKVKTTGETAGGAIGGWGGAKAGAALGTAIAPGIGTAIGGVLGGAAGYFGGKWLGGKTVDTVRGSGEAAKPAPILAQTAAPTLAATPTKQASAEAVKPIDTTKLNESANKLATTLDTTNTAFTAIATSAPLVGQNMTTLATNVGQVGTTLTGSFTALQTSASTTAANMGNLTMYTGSASMMLFTSFNSLQAATNLSSANMSSLASTIGQASGWVSAIQGIQSAAQNVIAALNSLKARIDSTQIPSGGATSRRTEYA</sequence>
<gene>
    <name evidence="5" type="ORF">ABNX05_14905</name>
</gene>
<feature type="domain" description="Phage tail tape measure protein" evidence="4">
    <location>
        <begin position="148"/>
        <end position="346"/>
    </location>
</feature>
<comment type="caution">
    <text evidence="5">The sequence shown here is derived from an EMBL/GenBank/DDBJ whole genome shotgun (WGS) entry which is preliminary data.</text>
</comment>
<keyword evidence="2" id="KW-0175">Coiled coil</keyword>